<dbReference type="EMBL" id="LN907867">
    <property type="protein sequence ID" value="CUU43446.1"/>
    <property type="molecule type" value="Genomic_DNA"/>
</dbReference>
<dbReference type="Pfam" id="PF02706">
    <property type="entry name" value="Wzz"/>
    <property type="match status" value="1"/>
</dbReference>
<organism evidence="10 11">
    <name type="scientific">Blastochloris viridis</name>
    <name type="common">Rhodopseudomonas viridis</name>
    <dbReference type="NCBI Taxonomy" id="1079"/>
    <lineage>
        <taxon>Bacteria</taxon>
        <taxon>Pseudomonadati</taxon>
        <taxon>Pseudomonadota</taxon>
        <taxon>Alphaproteobacteria</taxon>
        <taxon>Hyphomicrobiales</taxon>
        <taxon>Blastochloridaceae</taxon>
        <taxon>Blastochloris</taxon>
    </lineage>
</organism>
<keyword evidence="4 8" id="KW-1133">Transmembrane helix</keyword>
<evidence type="ECO:0000256" key="5">
    <source>
        <dbReference type="ARBA" id="ARBA00023136"/>
    </source>
</evidence>
<keyword evidence="5 8" id="KW-0472">Membrane</keyword>
<dbReference type="InterPro" id="IPR003856">
    <property type="entry name" value="LPS_length_determ_N"/>
</dbReference>
<gene>
    <name evidence="10" type="ORF">BVIRIDIS_24670</name>
</gene>
<evidence type="ECO:0000313" key="11">
    <source>
        <dbReference type="Proteomes" id="UP000065734"/>
    </source>
</evidence>
<name>A0A0P0JJY7_BLAVI</name>
<sequence length="476" mass="50992">MALVPEATDENQLTLPNGSGPWLVAFAVLSKALKRNAWAIIAAGVAGGVLAGGVKAVYPGDFTATAQLLIDPRGLRVFSNDLNPGQFDANAAFGFLESQMGVITSESVLARVLREEAAAAGTPPPLRRDGREVELRPGQSPDGERRVDTKALDALRRSVTVHRADRSYVVDITARASTPQAAARRANDVVKAYIDEDAESRADAARRLTSHLTARLEALGQALRESEVKTQAFRLKNNLIGTRQSLVVEQKLTEAITALGAAQSRLARARARVEQLKSAALDTGALGVDSESQRLLLLRDRQTAALEELARLTAELGERHPALVGARNRANEISRRVAAELRSIRESAGADLSRAIAEQDGLARTVQTLSGEVARAQQAEIELRALEQQVEANRKVLESFETRSREAGEFGQIDSANLRVVSIARPPERGSAVAGAIRWGLFGAVMGVLAAVAVITLTTLFGTGRLMRLLPRAKPA</sequence>
<reference evidence="11" key="1">
    <citation type="journal article" date="2016" name="Genome Announc.">
        <title>Revised genome sequence of the purple photosynthetic bacterium Blastochloris viridis.</title>
        <authorList>
            <person name="Liu L.N."/>
            <person name="Faulkner M."/>
            <person name="Liu X."/>
            <person name="Huang F."/>
            <person name="Darby A.C."/>
            <person name="Hall N."/>
        </authorList>
    </citation>
    <scope>NUCLEOTIDE SEQUENCE [LARGE SCALE GENOMIC DNA]</scope>
    <source>
        <strain evidence="11">ATCC 19567 / DSM 133 / F</strain>
    </source>
</reference>
<proteinExistence type="predicted"/>
<dbReference type="GO" id="GO:0005886">
    <property type="term" value="C:plasma membrane"/>
    <property type="evidence" value="ECO:0007669"/>
    <property type="project" value="UniProtKB-SubCell"/>
</dbReference>
<comment type="subcellular location">
    <subcellularLocation>
        <location evidence="1">Cell membrane</location>
        <topology evidence="1">Multi-pass membrane protein</topology>
    </subcellularLocation>
</comment>
<dbReference type="InterPro" id="IPR050445">
    <property type="entry name" value="Bact_polysacc_biosynth/exp"/>
</dbReference>
<dbReference type="OrthoDB" id="230260at2"/>
<dbReference type="KEGG" id="bvr:BVIR_3023"/>
<evidence type="ECO:0000256" key="3">
    <source>
        <dbReference type="ARBA" id="ARBA00022692"/>
    </source>
</evidence>
<evidence type="ECO:0000256" key="2">
    <source>
        <dbReference type="ARBA" id="ARBA00022475"/>
    </source>
</evidence>
<keyword evidence="6" id="KW-0175">Coiled coil</keyword>
<evidence type="ECO:0000256" key="4">
    <source>
        <dbReference type="ARBA" id="ARBA00022989"/>
    </source>
</evidence>
<feature type="domain" description="Polysaccharide chain length determinant N-terminal" evidence="9">
    <location>
        <begin position="29"/>
        <end position="115"/>
    </location>
</feature>
<evidence type="ECO:0000256" key="7">
    <source>
        <dbReference type="SAM" id="MobiDB-lite"/>
    </source>
</evidence>
<evidence type="ECO:0000256" key="8">
    <source>
        <dbReference type="SAM" id="Phobius"/>
    </source>
</evidence>
<dbReference type="PANTHER" id="PTHR32309">
    <property type="entry name" value="TYROSINE-PROTEIN KINASE"/>
    <property type="match status" value="1"/>
</dbReference>
<evidence type="ECO:0000256" key="6">
    <source>
        <dbReference type="SAM" id="Coils"/>
    </source>
</evidence>
<keyword evidence="2" id="KW-1003">Cell membrane</keyword>
<dbReference type="GO" id="GO:0004713">
    <property type="term" value="F:protein tyrosine kinase activity"/>
    <property type="evidence" value="ECO:0007669"/>
    <property type="project" value="TreeGrafter"/>
</dbReference>
<accession>A0A0P0JJY7</accession>
<keyword evidence="11" id="KW-1185">Reference proteome</keyword>
<dbReference type="RefSeq" id="WP_058124848.1">
    <property type="nucleotide sequence ID" value="NZ_AP014854.2"/>
</dbReference>
<evidence type="ECO:0000313" key="10">
    <source>
        <dbReference type="EMBL" id="CUU43446.1"/>
    </source>
</evidence>
<evidence type="ECO:0000259" key="9">
    <source>
        <dbReference type="Pfam" id="PF02706"/>
    </source>
</evidence>
<feature type="transmembrane region" description="Helical" evidence="8">
    <location>
        <begin position="439"/>
        <end position="462"/>
    </location>
</feature>
<feature type="region of interest" description="Disordered" evidence="7">
    <location>
        <begin position="119"/>
        <end position="146"/>
    </location>
</feature>
<evidence type="ECO:0000256" key="1">
    <source>
        <dbReference type="ARBA" id="ARBA00004651"/>
    </source>
</evidence>
<dbReference type="PANTHER" id="PTHR32309:SF13">
    <property type="entry name" value="FERRIC ENTEROBACTIN TRANSPORT PROTEIN FEPE"/>
    <property type="match status" value="1"/>
</dbReference>
<dbReference type="AlphaFoldDB" id="A0A0P0JJY7"/>
<protein>
    <submittedName>
        <fullName evidence="10">Capsular polysaccharide biosynthesis protein</fullName>
    </submittedName>
</protein>
<feature type="compositionally biased region" description="Basic and acidic residues" evidence="7">
    <location>
        <begin position="126"/>
        <end position="135"/>
    </location>
</feature>
<feature type="coiled-coil region" evidence="6">
    <location>
        <begin position="369"/>
        <end position="403"/>
    </location>
</feature>
<dbReference type="Proteomes" id="UP000065734">
    <property type="component" value="Chromosome I"/>
</dbReference>
<keyword evidence="3 8" id="KW-0812">Transmembrane</keyword>
<dbReference type="STRING" id="1079.BVIR_3023"/>